<dbReference type="AlphaFoldDB" id="Q2R1Q0"/>
<evidence type="ECO:0000313" key="1">
    <source>
        <dbReference type="EMBL" id="ABA94651.1"/>
    </source>
</evidence>
<dbReference type="EMBL" id="DP000010">
    <property type="protein sequence ID" value="ABA94651.1"/>
    <property type="molecule type" value="Genomic_DNA"/>
</dbReference>
<reference evidence="1" key="1">
    <citation type="journal article" date="2005" name="BMC Biol.">
        <title>The sequence of rice chromosomes 11 and 12, rich in disease resistance genes and recent gene duplications.</title>
        <authorList>
            <consortium name="The rice chromosomes 11 and 12 sequencing consortia"/>
        </authorList>
    </citation>
    <scope>NUCLEOTIDE SEQUENCE [LARGE SCALE GENOMIC DNA]</scope>
</reference>
<accession>Q2R1Q0</accession>
<reference evidence="1" key="2">
    <citation type="submission" date="2005-04" db="EMBL/GenBank/DDBJ databases">
        <authorList>
            <person name="Buell C.R."/>
            <person name="Wing R.A."/>
            <person name="McCombie W.A."/>
            <person name="Ouyang S."/>
        </authorList>
    </citation>
    <scope>NUCLEOTIDE SEQUENCE</scope>
</reference>
<protein>
    <submittedName>
        <fullName evidence="1">Uncharacterized protein</fullName>
    </submittedName>
</protein>
<proteinExistence type="predicted"/>
<sequence length="57" mass="6149">MTEISNPALELVQIEVVMVDMELDGDGLIVCGTLPVYETNRASHSSTLLVNNDGSTR</sequence>
<organism evidence="1">
    <name type="scientific">Oryza sativa subsp. japonica</name>
    <name type="common">Rice</name>
    <dbReference type="NCBI Taxonomy" id="39947"/>
    <lineage>
        <taxon>Eukaryota</taxon>
        <taxon>Viridiplantae</taxon>
        <taxon>Streptophyta</taxon>
        <taxon>Embryophyta</taxon>
        <taxon>Tracheophyta</taxon>
        <taxon>Spermatophyta</taxon>
        <taxon>Magnoliopsida</taxon>
        <taxon>Liliopsida</taxon>
        <taxon>Poales</taxon>
        <taxon>Poaceae</taxon>
        <taxon>BOP clade</taxon>
        <taxon>Oryzoideae</taxon>
        <taxon>Oryzeae</taxon>
        <taxon>Oryzinae</taxon>
        <taxon>Oryza</taxon>
        <taxon>Oryza sativa</taxon>
    </lineage>
</organism>
<reference evidence="1" key="3">
    <citation type="submission" date="2006-01" db="EMBL/GenBank/DDBJ databases">
        <authorList>
            <person name="Buell R."/>
        </authorList>
    </citation>
    <scope>NUCLEOTIDE SEQUENCE</scope>
</reference>
<gene>
    <name evidence="1" type="ordered locus">LOC_Os11g38470</name>
</gene>
<name>Q2R1Q0_ORYSJ</name>